<dbReference type="Proteomes" id="UP000198921">
    <property type="component" value="Unassembled WGS sequence"/>
</dbReference>
<dbReference type="AlphaFoldDB" id="A0A1H3LXV9"/>
<name>A0A1H3LXV9_9ACTN</name>
<evidence type="ECO:0000313" key="1">
    <source>
        <dbReference type="EMBL" id="SDY69230.1"/>
    </source>
</evidence>
<reference evidence="2" key="1">
    <citation type="submission" date="2016-10" db="EMBL/GenBank/DDBJ databases">
        <authorList>
            <person name="Varghese N."/>
            <person name="Submissions S."/>
        </authorList>
    </citation>
    <scope>NUCLEOTIDE SEQUENCE [LARGE SCALE GENOMIC DNA]</scope>
    <source>
        <strain evidence="2">DSM 45422</strain>
    </source>
</reference>
<gene>
    <name evidence="1" type="ORF">SAMN05660209_03465</name>
</gene>
<keyword evidence="2" id="KW-1185">Reference proteome</keyword>
<proteinExistence type="predicted"/>
<accession>A0A1H3LXV9</accession>
<evidence type="ECO:0000313" key="2">
    <source>
        <dbReference type="Proteomes" id="UP000198921"/>
    </source>
</evidence>
<protein>
    <submittedName>
        <fullName evidence="1">Uncharacterized protein</fullName>
    </submittedName>
</protein>
<organism evidence="1 2">
    <name type="scientific">Geodermatophilus africanus</name>
    <dbReference type="NCBI Taxonomy" id="1137993"/>
    <lineage>
        <taxon>Bacteria</taxon>
        <taxon>Bacillati</taxon>
        <taxon>Actinomycetota</taxon>
        <taxon>Actinomycetes</taxon>
        <taxon>Geodermatophilales</taxon>
        <taxon>Geodermatophilaceae</taxon>
        <taxon>Geodermatophilus</taxon>
    </lineage>
</organism>
<sequence>MHLTYAQAQELTAEERYKLALQAYEELASKNPALEAAPGRMASEISDETGVDFATAAIVALSAAGA</sequence>
<dbReference type="EMBL" id="FNOT01000010">
    <property type="protein sequence ID" value="SDY69230.1"/>
    <property type="molecule type" value="Genomic_DNA"/>
</dbReference>